<keyword evidence="3 4" id="KW-0119">Carbohydrate metabolism</keyword>
<dbReference type="CDD" id="cd05248">
    <property type="entry name" value="ADP_GME_SDR_e"/>
    <property type="match status" value="1"/>
</dbReference>
<evidence type="ECO:0000313" key="7">
    <source>
        <dbReference type="Proteomes" id="UP000223913"/>
    </source>
</evidence>
<feature type="binding site" evidence="4">
    <location>
        <position position="145"/>
    </location>
    <ligand>
        <name>NADP(+)</name>
        <dbReference type="ChEBI" id="CHEBI:58349"/>
    </ligand>
</feature>
<dbReference type="OrthoDB" id="8967463at2"/>
<dbReference type="GO" id="GO:0050661">
    <property type="term" value="F:NADP binding"/>
    <property type="evidence" value="ECO:0007669"/>
    <property type="project" value="InterPro"/>
</dbReference>
<dbReference type="RefSeq" id="WP_099149942.1">
    <property type="nucleotide sequence ID" value="NZ_PDUD01000017.1"/>
</dbReference>
<feature type="binding site" evidence="4">
    <location>
        <position position="53"/>
    </location>
    <ligand>
        <name>NADP(+)</name>
        <dbReference type="ChEBI" id="CHEBI:58349"/>
    </ligand>
</feature>
<feature type="binding site" evidence="4">
    <location>
        <position position="170"/>
    </location>
    <ligand>
        <name>NADP(+)</name>
        <dbReference type="ChEBI" id="CHEBI:58349"/>
    </ligand>
</feature>
<dbReference type="UniPathway" id="UPA00356">
    <property type="reaction ID" value="UER00440"/>
</dbReference>
<dbReference type="Gene3D" id="3.90.25.10">
    <property type="entry name" value="UDP-galactose 4-epimerase, domain 1"/>
    <property type="match status" value="1"/>
</dbReference>
<dbReference type="GO" id="GO:0005975">
    <property type="term" value="P:carbohydrate metabolic process"/>
    <property type="evidence" value="ECO:0007669"/>
    <property type="project" value="UniProtKB-UniRule"/>
</dbReference>
<dbReference type="Pfam" id="PF01370">
    <property type="entry name" value="Epimerase"/>
    <property type="match status" value="1"/>
</dbReference>
<keyword evidence="1 4" id="KW-0521">NADP</keyword>
<dbReference type="EMBL" id="PDUD01000017">
    <property type="protein sequence ID" value="PHN06686.1"/>
    <property type="molecule type" value="Genomic_DNA"/>
</dbReference>
<feature type="binding site" evidence="4">
    <location>
        <position position="38"/>
    </location>
    <ligand>
        <name>NADP(+)</name>
        <dbReference type="ChEBI" id="CHEBI:58349"/>
    </ligand>
</feature>
<proteinExistence type="inferred from homology"/>
<dbReference type="Gene3D" id="3.40.50.720">
    <property type="entry name" value="NAD(P)-binding Rossmann-like Domain"/>
    <property type="match status" value="1"/>
</dbReference>
<evidence type="ECO:0000259" key="5">
    <source>
        <dbReference type="Pfam" id="PF01370"/>
    </source>
</evidence>
<dbReference type="InterPro" id="IPR011912">
    <property type="entry name" value="Heptose_epim"/>
</dbReference>
<feature type="domain" description="NAD-dependent epimerase/dehydratase" evidence="5">
    <location>
        <begin position="3"/>
        <end position="243"/>
    </location>
</feature>
<dbReference type="EC" id="5.1.3.20" evidence="4"/>
<protein>
    <recommendedName>
        <fullName evidence="4">ADP-L-glycero-D-manno-heptose-6-epimerase</fullName>
        <ecNumber evidence="4">5.1.3.20</ecNumber>
    </recommendedName>
    <alternativeName>
        <fullName evidence="4">ADP-L-glycero-beta-D-manno-heptose-6-epimerase</fullName>
        <shortName evidence="4">ADP-glyceromanno-heptose 6-epimerase</shortName>
        <shortName evidence="4">ADP-hep 6-epimerase</shortName>
        <shortName evidence="4">AGME</shortName>
    </alternativeName>
</protein>
<evidence type="ECO:0000256" key="4">
    <source>
        <dbReference type="HAMAP-Rule" id="MF_01601"/>
    </source>
</evidence>
<feature type="binding site" evidence="4">
    <location>
        <begin position="201"/>
        <end position="204"/>
    </location>
    <ligand>
        <name>substrate</name>
    </ligand>
</feature>
<comment type="similarity">
    <text evidence="4">Belongs to the NAD(P)-dependent epimerase/dehydratase family. HldD subfamily.</text>
</comment>
<dbReference type="GO" id="GO:0008712">
    <property type="term" value="F:ADP-glyceromanno-heptose 6-epimerase activity"/>
    <property type="evidence" value="ECO:0007669"/>
    <property type="project" value="UniProtKB-UniRule"/>
</dbReference>
<comment type="subunit">
    <text evidence="4">Homopentamer.</text>
</comment>
<feature type="binding site" evidence="4">
    <location>
        <position position="280"/>
    </location>
    <ligand>
        <name>substrate</name>
    </ligand>
</feature>
<evidence type="ECO:0000313" key="6">
    <source>
        <dbReference type="EMBL" id="PHN06686.1"/>
    </source>
</evidence>
<comment type="caution">
    <text evidence="6">The sequence shown here is derived from an EMBL/GenBank/DDBJ whole genome shotgun (WGS) entry which is preliminary data.</text>
</comment>
<dbReference type="GO" id="GO:0097171">
    <property type="term" value="P:ADP-L-glycero-beta-D-manno-heptose biosynthetic process"/>
    <property type="evidence" value="ECO:0007669"/>
    <property type="project" value="UniProtKB-UniPathway"/>
</dbReference>
<dbReference type="SUPFAM" id="SSF51735">
    <property type="entry name" value="NAD(P)-binding Rossmann-fold domains"/>
    <property type="match status" value="1"/>
</dbReference>
<comment type="function">
    <text evidence="4">Catalyzes the interconversion between ADP-D-glycero-beta-D-manno-heptose and ADP-L-glycero-beta-D-manno-heptose via an epimerization at carbon 6 of the heptose.</text>
</comment>
<sequence length="321" mass="37037">MLVVTGAAGFIGSCLVQYLNELGFENLILVDEFDHPDKFPNLQGKSYPEKLHRDDFPDWLRSNGAGVEVVFHIGARTDTTEQDVAIFDRLNLNYTKELWQICTEFAIPLIYASSAATYGGGEHGYRDDHDILDQLEPLNPYGRSKNDFDIWALEQESAPPFWAGLKFFNVYGPNEYHKGRMASVIFHTMRQIRESGKMRLFRSHRPDYADGQQSRDFVYVKDVVKVCYWLYRNTPESGLYNLGTGQARSFWDLATLTFQAMDLEPDITFVDTPADIRDNYQYFTEADMSKLRAAGYAEEFYSLEEGISDYVRNYLAEEKVW</sequence>
<dbReference type="PANTHER" id="PTHR43103:SF3">
    <property type="entry name" value="ADP-L-GLYCERO-D-MANNO-HEPTOSE-6-EPIMERASE"/>
    <property type="match status" value="1"/>
</dbReference>
<comment type="pathway">
    <text evidence="4">Nucleotide-sugar biosynthesis; ADP-L-glycero-beta-D-manno-heptose biosynthesis; ADP-L-glycero-beta-D-manno-heptose from D-glycero-beta-D-manno-heptose 7-phosphate: step 4/4.</text>
</comment>
<name>A0A2D0NE88_FLAN2</name>
<keyword evidence="2 4" id="KW-0413">Isomerase</keyword>
<comment type="cofactor">
    <cofactor evidence="4">
        <name>NADP(+)</name>
        <dbReference type="ChEBI" id="CHEBI:58349"/>
    </cofactor>
    <text evidence="4">Binds 1 NADP(+) per subunit.</text>
</comment>
<dbReference type="HAMAP" id="MF_01601">
    <property type="entry name" value="Heptose_epimerase"/>
    <property type="match status" value="1"/>
</dbReference>
<feature type="active site" description="Proton acceptor" evidence="4">
    <location>
        <position position="178"/>
    </location>
</feature>
<accession>A0A2D0NE88</accession>
<feature type="active site" description="Proton acceptor" evidence="4">
    <location>
        <position position="141"/>
    </location>
</feature>
<feature type="binding site" evidence="4">
    <location>
        <position position="169"/>
    </location>
    <ligand>
        <name>substrate</name>
    </ligand>
</feature>
<evidence type="ECO:0000256" key="2">
    <source>
        <dbReference type="ARBA" id="ARBA00023235"/>
    </source>
</evidence>
<feature type="binding site" evidence="4">
    <location>
        <position position="180"/>
    </location>
    <ligand>
        <name>substrate</name>
    </ligand>
</feature>
<feature type="binding site" evidence="4">
    <location>
        <begin position="73"/>
        <end position="77"/>
    </location>
    <ligand>
        <name>NADP(+)</name>
        <dbReference type="ChEBI" id="CHEBI:58349"/>
    </ligand>
</feature>
<feature type="binding site" evidence="4">
    <location>
        <position position="187"/>
    </location>
    <ligand>
        <name>substrate</name>
    </ligand>
</feature>
<dbReference type="NCBIfam" id="TIGR02197">
    <property type="entry name" value="heptose_epim"/>
    <property type="match status" value="1"/>
</dbReference>
<dbReference type="PANTHER" id="PTHR43103">
    <property type="entry name" value="NUCLEOSIDE-DIPHOSPHATE-SUGAR EPIMERASE"/>
    <property type="match status" value="1"/>
</dbReference>
<feature type="binding site" evidence="4">
    <location>
        <position position="178"/>
    </location>
    <ligand>
        <name>NADP(+)</name>
        <dbReference type="ChEBI" id="CHEBI:58349"/>
    </ligand>
</feature>
<organism evidence="6 7">
    <name type="scientific">Flavilitoribacter nigricans (strain ATCC 23147 / DSM 23189 / NBRC 102662 / NCIMB 1420 / SS-2)</name>
    <name type="common">Lewinella nigricans</name>
    <dbReference type="NCBI Taxonomy" id="1122177"/>
    <lineage>
        <taxon>Bacteria</taxon>
        <taxon>Pseudomonadati</taxon>
        <taxon>Bacteroidota</taxon>
        <taxon>Saprospiria</taxon>
        <taxon>Saprospirales</taxon>
        <taxon>Lewinellaceae</taxon>
        <taxon>Flavilitoribacter</taxon>
    </lineage>
</organism>
<dbReference type="InterPro" id="IPR001509">
    <property type="entry name" value="Epimerase_deHydtase"/>
</dbReference>
<evidence type="ECO:0000256" key="1">
    <source>
        <dbReference type="ARBA" id="ARBA00022857"/>
    </source>
</evidence>
<keyword evidence="7" id="KW-1185">Reference proteome</keyword>
<comment type="catalytic activity">
    <reaction evidence="4">
        <text>ADP-D-glycero-beta-D-manno-heptose = ADP-L-glycero-beta-D-manno-heptose</text>
        <dbReference type="Rhea" id="RHEA:17577"/>
        <dbReference type="ChEBI" id="CHEBI:59967"/>
        <dbReference type="ChEBI" id="CHEBI:61506"/>
        <dbReference type="EC" id="5.1.3.20"/>
    </reaction>
</comment>
<dbReference type="InterPro" id="IPR036291">
    <property type="entry name" value="NAD(P)-bd_dom_sf"/>
</dbReference>
<dbReference type="AlphaFoldDB" id="A0A2D0NE88"/>
<gene>
    <name evidence="6" type="primary">rfaD</name>
    <name evidence="4" type="synonym">hldD</name>
    <name evidence="6" type="ORF">CRP01_10340</name>
</gene>
<comment type="caution">
    <text evidence="4">Lacks conserved residue(s) required for the propagation of feature annotation.</text>
</comment>
<dbReference type="Proteomes" id="UP000223913">
    <property type="component" value="Unassembled WGS sequence"/>
</dbReference>
<comment type="domain">
    <text evidence="4">Contains a large N-terminal NADP-binding domain, and a smaller C-terminal substrate-binding domain.</text>
</comment>
<feature type="binding site" evidence="4">
    <location>
        <position position="215"/>
    </location>
    <ligand>
        <name>substrate</name>
    </ligand>
</feature>
<feature type="binding site" evidence="4">
    <location>
        <begin position="31"/>
        <end position="32"/>
    </location>
    <ligand>
        <name>NADP(+)</name>
        <dbReference type="ChEBI" id="CHEBI:58349"/>
    </ligand>
</feature>
<reference evidence="6 7" key="1">
    <citation type="submission" date="2017-10" db="EMBL/GenBank/DDBJ databases">
        <title>The draft genome sequence of Lewinella nigricans NBRC 102662.</title>
        <authorList>
            <person name="Wang K."/>
        </authorList>
    </citation>
    <scope>NUCLEOTIDE SEQUENCE [LARGE SCALE GENOMIC DNA]</scope>
    <source>
        <strain evidence="6 7">NBRC 102662</strain>
    </source>
</reference>
<feature type="binding site" evidence="4">
    <location>
        <begin position="10"/>
        <end position="11"/>
    </location>
    <ligand>
        <name>NADP(+)</name>
        <dbReference type="ChEBI" id="CHEBI:58349"/>
    </ligand>
</feature>
<evidence type="ECO:0000256" key="3">
    <source>
        <dbReference type="ARBA" id="ARBA00023277"/>
    </source>
</evidence>